<gene>
    <name evidence="1" type="ORF">H9704_12505</name>
</gene>
<reference evidence="1" key="2">
    <citation type="submission" date="2021-04" db="EMBL/GenBank/DDBJ databases">
        <authorList>
            <person name="Gilroy R."/>
        </authorList>
    </citation>
    <scope>NUCLEOTIDE SEQUENCE</scope>
    <source>
        <strain evidence="1">CHK180-15479</strain>
    </source>
</reference>
<organism evidence="1 2">
    <name type="scientific">Candidatus Enterocloster excrementipullorum</name>
    <dbReference type="NCBI Taxonomy" id="2838559"/>
    <lineage>
        <taxon>Bacteria</taxon>
        <taxon>Bacillati</taxon>
        <taxon>Bacillota</taxon>
        <taxon>Clostridia</taxon>
        <taxon>Lachnospirales</taxon>
        <taxon>Lachnospiraceae</taxon>
        <taxon>Enterocloster</taxon>
    </lineage>
</organism>
<sequence>MLKSEIETLVAGDAVEKEIHEDLTYNEIYSSVNNVWSLLFMTGYLTQRGTLDRSRLRLAIPNMEIRSIFTDQILSMFTENVAGDGEMLKKFWDTKTAGF</sequence>
<accession>A0A9D2SI14</accession>
<protein>
    <submittedName>
        <fullName evidence="1">Uncharacterized protein</fullName>
    </submittedName>
</protein>
<dbReference type="Proteomes" id="UP000823910">
    <property type="component" value="Unassembled WGS sequence"/>
</dbReference>
<dbReference type="AlphaFoldDB" id="A0A9D2SI14"/>
<name>A0A9D2SI14_9FIRM</name>
<evidence type="ECO:0000313" key="1">
    <source>
        <dbReference type="EMBL" id="HJC06950.1"/>
    </source>
</evidence>
<evidence type="ECO:0000313" key="2">
    <source>
        <dbReference type="Proteomes" id="UP000823910"/>
    </source>
</evidence>
<proteinExistence type="predicted"/>
<reference evidence="1" key="1">
    <citation type="journal article" date="2021" name="PeerJ">
        <title>Extensive microbial diversity within the chicken gut microbiome revealed by metagenomics and culture.</title>
        <authorList>
            <person name="Gilroy R."/>
            <person name="Ravi A."/>
            <person name="Getino M."/>
            <person name="Pursley I."/>
            <person name="Horton D.L."/>
            <person name="Alikhan N.F."/>
            <person name="Baker D."/>
            <person name="Gharbi K."/>
            <person name="Hall N."/>
            <person name="Watson M."/>
            <person name="Adriaenssens E.M."/>
            <person name="Foster-Nyarko E."/>
            <person name="Jarju S."/>
            <person name="Secka A."/>
            <person name="Antonio M."/>
            <person name="Oren A."/>
            <person name="Chaudhuri R.R."/>
            <person name="La Ragione R."/>
            <person name="Hildebrand F."/>
            <person name="Pallen M.J."/>
        </authorList>
    </citation>
    <scope>NUCLEOTIDE SEQUENCE</scope>
    <source>
        <strain evidence="1">CHK180-15479</strain>
    </source>
</reference>
<comment type="caution">
    <text evidence="1">The sequence shown here is derived from an EMBL/GenBank/DDBJ whole genome shotgun (WGS) entry which is preliminary data.</text>
</comment>
<dbReference type="EMBL" id="DWWT01000065">
    <property type="protein sequence ID" value="HJC06950.1"/>
    <property type="molecule type" value="Genomic_DNA"/>
</dbReference>